<accession>X0ZFS2</accession>
<evidence type="ECO:0000313" key="1">
    <source>
        <dbReference type="EMBL" id="GAG68144.1"/>
    </source>
</evidence>
<organism evidence="1">
    <name type="scientific">marine sediment metagenome</name>
    <dbReference type="NCBI Taxonomy" id="412755"/>
    <lineage>
        <taxon>unclassified sequences</taxon>
        <taxon>metagenomes</taxon>
        <taxon>ecological metagenomes</taxon>
    </lineage>
</organism>
<dbReference type="AlphaFoldDB" id="X0ZFS2"/>
<protein>
    <recommendedName>
        <fullName evidence="2">DUF3024 domain-containing protein</fullName>
    </recommendedName>
</protein>
<name>X0ZFS2_9ZZZZ</name>
<proteinExistence type="predicted"/>
<feature type="non-terminal residue" evidence="1">
    <location>
        <position position="1"/>
    </location>
</feature>
<dbReference type="InterPro" id="IPR021388">
    <property type="entry name" value="DUF3024"/>
</dbReference>
<gene>
    <name evidence="1" type="ORF">S01H4_18215</name>
</gene>
<sequence length="110" mass="13396">SVIDLIEKQIQQFVNEHRPPVEIRDKLDLRYSYINKTVEIFEIRPRWDNEKIKIKSPVAKTKYVKSRGVWIVYWMRASGKWERYEPNPEINNISEFFEILNKDKYGCFWG</sequence>
<reference evidence="1" key="1">
    <citation type="journal article" date="2014" name="Front. Microbiol.">
        <title>High frequency of phylogenetically diverse reductive dehalogenase-homologous genes in deep subseafloor sedimentary metagenomes.</title>
        <authorList>
            <person name="Kawai M."/>
            <person name="Futagami T."/>
            <person name="Toyoda A."/>
            <person name="Takaki Y."/>
            <person name="Nishi S."/>
            <person name="Hori S."/>
            <person name="Arai W."/>
            <person name="Tsubouchi T."/>
            <person name="Morono Y."/>
            <person name="Uchiyama I."/>
            <person name="Ito T."/>
            <person name="Fujiyama A."/>
            <person name="Inagaki F."/>
            <person name="Takami H."/>
        </authorList>
    </citation>
    <scope>NUCLEOTIDE SEQUENCE</scope>
    <source>
        <strain evidence="1">Expedition CK06-06</strain>
    </source>
</reference>
<evidence type="ECO:0008006" key="2">
    <source>
        <dbReference type="Google" id="ProtNLM"/>
    </source>
</evidence>
<dbReference type="EMBL" id="BART01008064">
    <property type="protein sequence ID" value="GAG68144.1"/>
    <property type="molecule type" value="Genomic_DNA"/>
</dbReference>
<comment type="caution">
    <text evidence="1">The sequence shown here is derived from an EMBL/GenBank/DDBJ whole genome shotgun (WGS) entry which is preliminary data.</text>
</comment>
<dbReference type="Pfam" id="PF11225">
    <property type="entry name" value="DUF3024"/>
    <property type="match status" value="1"/>
</dbReference>